<dbReference type="InterPro" id="IPR027417">
    <property type="entry name" value="P-loop_NTPase"/>
</dbReference>
<dbReference type="InterPro" id="IPR012547">
    <property type="entry name" value="PDDEXK_9"/>
</dbReference>
<dbReference type="EMBL" id="DVHN01000033">
    <property type="protein sequence ID" value="HIR87862.1"/>
    <property type="molecule type" value="Genomic_DNA"/>
</dbReference>
<gene>
    <name evidence="2" type="ORF">IAC96_02825</name>
</gene>
<organism evidence="2 3">
    <name type="scientific">Candidatus Fimimorpha faecalis</name>
    <dbReference type="NCBI Taxonomy" id="2840824"/>
    <lineage>
        <taxon>Bacteria</taxon>
        <taxon>Bacillati</taxon>
        <taxon>Bacillota</taxon>
        <taxon>Clostridia</taxon>
        <taxon>Eubacteriales</taxon>
        <taxon>Candidatus Fimimorpha</taxon>
    </lineage>
</organism>
<evidence type="ECO:0000313" key="3">
    <source>
        <dbReference type="Proteomes" id="UP000824201"/>
    </source>
</evidence>
<dbReference type="Proteomes" id="UP000824201">
    <property type="component" value="Unassembled WGS sequence"/>
</dbReference>
<dbReference type="PANTHER" id="PTHR34825">
    <property type="entry name" value="CONSERVED PROTEIN, WITH A WEAK D-GALACTARATE DEHYDRATASE/ALTRONATE HYDROLASE DOMAIN"/>
    <property type="match status" value="1"/>
</dbReference>
<dbReference type="InterPro" id="IPR018631">
    <property type="entry name" value="AAA-ATPase-like_dom"/>
</dbReference>
<dbReference type="AlphaFoldDB" id="A0A9D1ECK7"/>
<protein>
    <submittedName>
        <fullName evidence="2">AAA family ATPase</fullName>
    </submittedName>
</protein>
<feature type="domain" description="AAA-ATPase-like" evidence="1">
    <location>
        <begin position="19"/>
        <end position="208"/>
    </location>
</feature>
<dbReference type="Pfam" id="PF08011">
    <property type="entry name" value="PDDEXK_9"/>
    <property type="match status" value="1"/>
</dbReference>
<proteinExistence type="predicted"/>
<dbReference type="Pfam" id="PF09820">
    <property type="entry name" value="AAA-ATPase_like"/>
    <property type="match status" value="1"/>
</dbReference>
<evidence type="ECO:0000313" key="2">
    <source>
        <dbReference type="EMBL" id="HIR87862.1"/>
    </source>
</evidence>
<sequence length="527" mass="60892">MGFFVNPPADAFAEILNYKNYVDKSELIAYTNNVLGTPDKLICFSRPRRFGKSFAARMLAAYYSKGADSTVLFENLKIAQNEKFQENLNQYDVLFLDVTLFISMADYIGDTVSNLQVDVIEELRETYPDCIKENTKSLFKALMQVHAKTGNKFFVIIDEWDALFREAKDDIKLQKSYIQLLRSMFKSGQTSQVIIGAYMTGILPIKKYGTQSALTDFREFTMLKPGPLTPFIGFTEEEVKELCAEYDLDFDEARKWYDGYCFDEMGHVYCPNSIMELISTKQFDSYWTETETYESLRDYIDLNMDGLKDALIEMIGGKKCKIDTKTFQNDMTSINSRDDVFTLFVHLGYLAYDRKSKSVFIPNEEVRSEFIRAVKEGRRPELAKAVKISDDLLNATIKMDEDRVAQIIETMHMAETSPKNYNNEQALRYVIIMAYLSSMDHYLRFEELASGRGYSDILFLPRKTSSKPALLIELKWDKNADKAITQIKEKQYTEIIKKFDYKGELLLVGINYSTKTGTHTCRIEKYT</sequence>
<evidence type="ECO:0000259" key="1">
    <source>
        <dbReference type="Pfam" id="PF09820"/>
    </source>
</evidence>
<dbReference type="PANTHER" id="PTHR34825:SF1">
    <property type="entry name" value="AAA-ATPASE-LIKE DOMAIN-CONTAINING PROTEIN"/>
    <property type="match status" value="1"/>
</dbReference>
<comment type="caution">
    <text evidence="2">The sequence shown here is derived from an EMBL/GenBank/DDBJ whole genome shotgun (WGS) entry which is preliminary data.</text>
</comment>
<name>A0A9D1ECK7_9FIRM</name>
<reference evidence="2" key="2">
    <citation type="journal article" date="2021" name="PeerJ">
        <title>Extensive microbial diversity within the chicken gut microbiome revealed by metagenomics and culture.</title>
        <authorList>
            <person name="Gilroy R."/>
            <person name="Ravi A."/>
            <person name="Getino M."/>
            <person name="Pursley I."/>
            <person name="Horton D.L."/>
            <person name="Alikhan N.F."/>
            <person name="Baker D."/>
            <person name="Gharbi K."/>
            <person name="Hall N."/>
            <person name="Watson M."/>
            <person name="Adriaenssens E.M."/>
            <person name="Foster-Nyarko E."/>
            <person name="Jarju S."/>
            <person name="Secka A."/>
            <person name="Antonio M."/>
            <person name="Oren A."/>
            <person name="Chaudhuri R.R."/>
            <person name="La Ragione R."/>
            <person name="Hildebrand F."/>
            <person name="Pallen M.J."/>
        </authorList>
    </citation>
    <scope>NUCLEOTIDE SEQUENCE</scope>
    <source>
        <strain evidence="2">ChiW13-3771</strain>
    </source>
</reference>
<dbReference type="SUPFAM" id="SSF52540">
    <property type="entry name" value="P-loop containing nucleoside triphosphate hydrolases"/>
    <property type="match status" value="1"/>
</dbReference>
<reference evidence="2" key="1">
    <citation type="submission" date="2020-10" db="EMBL/GenBank/DDBJ databases">
        <authorList>
            <person name="Gilroy R."/>
        </authorList>
    </citation>
    <scope>NUCLEOTIDE SEQUENCE</scope>
    <source>
        <strain evidence="2">ChiW13-3771</strain>
    </source>
</reference>
<accession>A0A9D1ECK7</accession>
<dbReference type="Gene3D" id="3.40.50.300">
    <property type="entry name" value="P-loop containing nucleotide triphosphate hydrolases"/>
    <property type="match status" value="1"/>
</dbReference>